<dbReference type="GeneID" id="75917713"/>
<dbReference type="RefSeq" id="XP_051440448.1">
    <property type="nucleotide sequence ID" value="XM_051592370.1"/>
</dbReference>
<dbReference type="AlphaFoldDB" id="A0AAD5HA56"/>
<name>A0AAD5HA56_UMBRA</name>
<proteinExistence type="predicted"/>
<reference evidence="1" key="1">
    <citation type="submission" date="2021-06" db="EMBL/GenBank/DDBJ databases">
        <authorList>
            <consortium name="DOE Joint Genome Institute"/>
            <person name="Mondo S.J."/>
            <person name="Amses K.R."/>
            <person name="Simmons D.R."/>
            <person name="Longcore J.E."/>
            <person name="Seto K."/>
            <person name="Alves G.H."/>
            <person name="Bonds A.E."/>
            <person name="Quandt C.A."/>
            <person name="Davis W.J."/>
            <person name="Chang Y."/>
            <person name="Letcher P.M."/>
            <person name="Powell M.J."/>
            <person name="Kuo A."/>
            <person name="Labutti K."/>
            <person name="Pangilinan J."/>
            <person name="Andreopoulos W."/>
            <person name="Tritt A."/>
            <person name="Riley R."/>
            <person name="Hundley H."/>
            <person name="Johnson J."/>
            <person name="Lipzen A."/>
            <person name="Barry K."/>
            <person name="Berbee M.L."/>
            <person name="Buchler N.E."/>
            <person name="Grigoriev I.V."/>
            <person name="Spatafora J.W."/>
            <person name="Stajich J.E."/>
            <person name="James T.Y."/>
        </authorList>
    </citation>
    <scope>NUCLEOTIDE SEQUENCE</scope>
    <source>
        <strain evidence="1">AG</strain>
    </source>
</reference>
<reference evidence="1" key="2">
    <citation type="journal article" date="2022" name="Proc. Natl. Acad. Sci. U.S.A.">
        <title>Diploid-dominant life cycles characterize the early evolution of Fungi.</title>
        <authorList>
            <person name="Amses K.R."/>
            <person name="Simmons D.R."/>
            <person name="Longcore J.E."/>
            <person name="Mondo S.J."/>
            <person name="Seto K."/>
            <person name="Jeronimo G.H."/>
            <person name="Bonds A.E."/>
            <person name="Quandt C.A."/>
            <person name="Davis W.J."/>
            <person name="Chang Y."/>
            <person name="Federici B.A."/>
            <person name="Kuo A."/>
            <person name="LaButti K."/>
            <person name="Pangilinan J."/>
            <person name="Andreopoulos W."/>
            <person name="Tritt A."/>
            <person name="Riley R."/>
            <person name="Hundley H."/>
            <person name="Johnson J."/>
            <person name="Lipzen A."/>
            <person name="Barry K."/>
            <person name="Lang B.F."/>
            <person name="Cuomo C.A."/>
            <person name="Buchler N.E."/>
            <person name="Grigoriev I.V."/>
            <person name="Spatafora J.W."/>
            <person name="Stajich J.E."/>
            <person name="James T.Y."/>
        </authorList>
    </citation>
    <scope>NUCLEOTIDE SEQUENCE</scope>
    <source>
        <strain evidence="1">AG</strain>
    </source>
</reference>
<comment type="caution">
    <text evidence="1">The sequence shown here is derived from an EMBL/GenBank/DDBJ whole genome shotgun (WGS) entry which is preliminary data.</text>
</comment>
<organism evidence="1 2">
    <name type="scientific">Umbelopsis ramanniana AG</name>
    <dbReference type="NCBI Taxonomy" id="1314678"/>
    <lineage>
        <taxon>Eukaryota</taxon>
        <taxon>Fungi</taxon>
        <taxon>Fungi incertae sedis</taxon>
        <taxon>Mucoromycota</taxon>
        <taxon>Mucoromycotina</taxon>
        <taxon>Umbelopsidomycetes</taxon>
        <taxon>Umbelopsidales</taxon>
        <taxon>Umbelopsidaceae</taxon>
        <taxon>Umbelopsis</taxon>
    </lineage>
</organism>
<dbReference type="EMBL" id="MU620981">
    <property type="protein sequence ID" value="KAI8575444.1"/>
    <property type="molecule type" value="Genomic_DNA"/>
</dbReference>
<evidence type="ECO:0000313" key="1">
    <source>
        <dbReference type="EMBL" id="KAI8575444.1"/>
    </source>
</evidence>
<dbReference type="Proteomes" id="UP001206595">
    <property type="component" value="Unassembled WGS sequence"/>
</dbReference>
<keyword evidence="2" id="KW-1185">Reference proteome</keyword>
<accession>A0AAD5HA56</accession>
<protein>
    <submittedName>
        <fullName evidence="1">Uncharacterized protein</fullName>
    </submittedName>
</protein>
<evidence type="ECO:0000313" key="2">
    <source>
        <dbReference type="Proteomes" id="UP001206595"/>
    </source>
</evidence>
<gene>
    <name evidence="1" type="ORF">K450DRAFT_261749</name>
</gene>
<sequence>MLHMHSALHIFDFLQQIQSSISEADFDILLAELSSSDFIPDKQAPSQFTVSIAHEIPHPLIAELKDISTTAMAKPTFHSMIKRIADGYNLLEKVASVLKEDYLIADFIEAMRIGDPYATPQEVTASVNAFVESLEPPALQDEVNSILDSKRCENSIALNYPQLVEAHNIIQDEVVYQRFVELLEDCAMEGSLWPQIIARIYELIQSQRPQVWEQLGLLLDRVSRTDDKPTNSNREEFVKRNFLDSGSRPELDADIDRARMEHTLGL</sequence>